<reference evidence="1" key="5">
    <citation type="submission" date="2020-09" db="EMBL/GenBank/DDBJ databases">
        <authorList>
            <person name="Sun Q."/>
            <person name="Ohkuma M."/>
        </authorList>
    </citation>
    <scope>NUCLEOTIDE SEQUENCE</scope>
    <source>
        <strain evidence="1">JCM 4434</strain>
    </source>
</reference>
<protein>
    <submittedName>
        <fullName evidence="2">Uncharacterized protein</fullName>
    </submittedName>
</protein>
<dbReference type="RefSeq" id="WP_030557390.1">
    <property type="nucleotide sequence ID" value="NZ_BMUB01000022.1"/>
</dbReference>
<dbReference type="OrthoDB" id="4291042at2"/>
<evidence type="ECO:0000313" key="2">
    <source>
        <dbReference type="EMBL" id="OEV39012.1"/>
    </source>
</evidence>
<reference evidence="2" key="4">
    <citation type="submission" date="2016-08" db="EMBL/GenBank/DDBJ databases">
        <title>Sequencing, Assembly and Comparative Genomics of S. aureofaciens ATCC 10762.</title>
        <authorList>
            <person name="Gradnigo J.S."/>
            <person name="Johnson N."/>
            <person name="Somerville G.A."/>
        </authorList>
    </citation>
    <scope>NUCLEOTIDE SEQUENCE [LARGE SCALE GENOMIC DNA]</scope>
    <source>
        <strain evidence="2">ATCC 10762</strain>
    </source>
</reference>
<accession>A0A8H9I066</accession>
<keyword evidence="3" id="KW-1185">Reference proteome</keyword>
<organism evidence="2 3">
    <name type="scientific">Kitasatospora aureofaciens</name>
    <name type="common">Streptomyces aureofaciens</name>
    <dbReference type="NCBI Taxonomy" id="1894"/>
    <lineage>
        <taxon>Bacteria</taxon>
        <taxon>Bacillati</taxon>
        <taxon>Actinomycetota</taxon>
        <taxon>Actinomycetes</taxon>
        <taxon>Kitasatosporales</taxon>
        <taxon>Streptomycetaceae</taxon>
        <taxon>Kitasatospora</taxon>
    </lineage>
</organism>
<dbReference type="AlphaFoldDB" id="A0A1E7NEB4"/>
<evidence type="ECO:0000313" key="1">
    <source>
        <dbReference type="EMBL" id="GGU99521.1"/>
    </source>
</evidence>
<dbReference type="KEGG" id="kau:B6264_30345"/>
<reference evidence="3" key="3">
    <citation type="submission" date="2016-08" db="EMBL/GenBank/DDBJ databases">
        <title>Sequencing, assembly and comparative genomics of S. aureofaciens ATCC 10762.</title>
        <authorList>
            <person name="Gradnigo J.S."/>
            <person name="Johnson N."/>
            <person name="Somerville G.A."/>
        </authorList>
    </citation>
    <scope>NUCLEOTIDE SEQUENCE [LARGE SCALE GENOMIC DNA]</scope>
    <source>
        <strain evidence="3">ATCC 10762 / DSM 40127 / CCM 3239 / JCM 4008 / LMG 5968 / NBRC 12843 / NCIMB 8234 / A-377</strain>
    </source>
</reference>
<dbReference type="EMBL" id="JPRF03000002">
    <property type="protein sequence ID" value="OEV39012.1"/>
    <property type="molecule type" value="Genomic_DNA"/>
</dbReference>
<reference evidence="2 3" key="2">
    <citation type="submission" date="2014-07" db="EMBL/GenBank/DDBJ databases">
        <authorList>
            <person name="Zhang J.E."/>
            <person name="Yang H."/>
            <person name="Guo J."/>
            <person name="Deng Z."/>
            <person name="Luo H."/>
            <person name="Luo M."/>
            <person name="Zhao B."/>
        </authorList>
    </citation>
    <scope>NUCLEOTIDE SEQUENCE [LARGE SCALE GENOMIC DNA]</scope>
    <source>
        <strain evidence="2">ATCC 10762</strain>
        <strain evidence="3">ATCC 10762 / DSM 40127 / CCM 3239 / JCM 4008 / LMG 5968 / NBRC 12843 / NCIMB 8234 / A-377</strain>
    </source>
</reference>
<dbReference type="Proteomes" id="UP000610124">
    <property type="component" value="Unassembled WGS sequence"/>
</dbReference>
<gene>
    <name evidence="1" type="ORF">GCM10010502_62500</name>
    <name evidence="2" type="ORF">HS99_0018075</name>
</gene>
<sequence length="137" mass="14821">MNRLLRFLPARLMRRLGYELALHDPAALAAALEANLDAARAGHDADLRAALRKMTSLLAFQPGLVDLHQESADIVVYLCSLAAAAEINLDLGNPGQYALYRELLDALRTAEDLRQRVAAAASLALPAAKSTPELQHL</sequence>
<accession>A0A1E7NEB4</accession>
<comment type="caution">
    <text evidence="2">The sequence shown here is derived from an EMBL/GenBank/DDBJ whole genome shotgun (WGS) entry which is preliminary data.</text>
</comment>
<dbReference type="GeneID" id="97489191"/>
<dbReference type="Proteomes" id="UP000037395">
    <property type="component" value="Unassembled WGS sequence"/>
</dbReference>
<evidence type="ECO:0000313" key="3">
    <source>
        <dbReference type="Proteomes" id="UP000037395"/>
    </source>
</evidence>
<proteinExistence type="predicted"/>
<reference evidence="1" key="1">
    <citation type="journal article" date="2014" name="Int. J. Syst. Evol. Microbiol.">
        <title>Complete genome sequence of Corynebacterium casei LMG S-19264T (=DSM 44701T), isolated from a smear-ripened cheese.</title>
        <authorList>
            <consortium name="US DOE Joint Genome Institute (JGI-PGF)"/>
            <person name="Walter F."/>
            <person name="Albersmeier A."/>
            <person name="Kalinowski J."/>
            <person name="Ruckert C."/>
        </authorList>
    </citation>
    <scope>NUCLEOTIDE SEQUENCE</scope>
    <source>
        <strain evidence="1">JCM 4434</strain>
    </source>
</reference>
<name>A0A1E7NEB4_KITAU</name>
<dbReference type="EMBL" id="BMUB01000022">
    <property type="protein sequence ID" value="GGU99521.1"/>
    <property type="molecule type" value="Genomic_DNA"/>
</dbReference>